<reference evidence="2 3" key="1">
    <citation type="journal article" date="2016" name="BMC Genomics">
        <title>Type VI secretion systems of human gut Bacteroidales segregate into three genetic architectures, two of which are contained on mobile genetic elements.</title>
        <authorList>
            <person name="Coyne M.J."/>
            <person name="Roelofs K.G."/>
            <person name="Comstock L.E."/>
        </authorList>
    </citation>
    <scope>NUCLEOTIDE SEQUENCE [LARGE SCALE GENOMIC DNA]</scope>
    <source>
        <strain evidence="2 3">CL09T03C01</strain>
    </source>
</reference>
<sequence length="88" mass="10216">MAKVFITKYALTKGIKEIEADIIISRFEDGEYVMDGLCSYFCIGENAFTDKSEALKKAEEMRIREIASLRKQIEKLEKLSFKVEEKQQ</sequence>
<protein>
    <submittedName>
        <fullName evidence="2">Uncharacterized protein</fullName>
    </submittedName>
</protein>
<dbReference type="RefSeq" id="WP_082709348.1">
    <property type="nucleotide sequence ID" value="NZ_LRGC01000027.1"/>
</dbReference>
<proteinExistence type="predicted"/>
<dbReference type="AlphaFoldDB" id="A0A108T212"/>
<keyword evidence="3" id="KW-1185">Reference proteome</keyword>
<keyword evidence="1" id="KW-0175">Coiled coil</keyword>
<comment type="caution">
    <text evidence="2">The sequence shown here is derived from an EMBL/GenBank/DDBJ whole genome shotgun (WGS) entry which is preliminary data.</text>
</comment>
<name>A0A108T212_BACSE</name>
<evidence type="ECO:0000313" key="3">
    <source>
        <dbReference type="Proteomes" id="UP000056419"/>
    </source>
</evidence>
<evidence type="ECO:0000313" key="2">
    <source>
        <dbReference type="EMBL" id="KWR51891.1"/>
    </source>
</evidence>
<dbReference type="Proteomes" id="UP000056419">
    <property type="component" value="Unassembled WGS sequence"/>
</dbReference>
<feature type="coiled-coil region" evidence="1">
    <location>
        <begin position="59"/>
        <end position="86"/>
    </location>
</feature>
<dbReference type="PATRIC" id="fig|46506.5.peg.3368"/>
<dbReference type="EMBL" id="LRGC01000027">
    <property type="protein sequence ID" value="KWR51891.1"/>
    <property type="molecule type" value="Genomic_DNA"/>
</dbReference>
<dbReference type="STRING" id="46506.AA415_03132"/>
<gene>
    <name evidence="2" type="ORF">AA415_03132</name>
</gene>
<evidence type="ECO:0000256" key="1">
    <source>
        <dbReference type="SAM" id="Coils"/>
    </source>
</evidence>
<accession>A0A108T212</accession>
<organism evidence="2 3">
    <name type="scientific">Bacteroides stercoris</name>
    <dbReference type="NCBI Taxonomy" id="46506"/>
    <lineage>
        <taxon>Bacteria</taxon>
        <taxon>Pseudomonadati</taxon>
        <taxon>Bacteroidota</taxon>
        <taxon>Bacteroidia</taxon>
        <taxon>Bacteroidales</taxon>
        <taxon>Bacteroidaceae</taxon>
        <taxon>Bacteroides</taxon>
    </lineage>
</organism>